<reference evidence="1 2" key="1">
    <citation type="submission" date="2020-08" db="EMBL/GenBank/DDBJ databases">
        <title>Genomic Encyclopedia of Type Strains, Phase IV (KMG-V): Genome sequencing to study the core and pangenomes of soil and plant-associated prokaryotes.</title>
        <authorList>
            <person name="Whitman W."/>
        </authorList>
    </citation>
    <scope>NUCLEOTIDE SEQUENCE [LARGE SCALE GENOMIC DNA]</scope>
    <source>
        <strain evidence="1 2">SEMIA 4013</strain>
    </source>
</reference>
<evidence type="ECO:0000313" key="1">
    <source>
        <dbReference type="EMBL" id="MBB6200905.1"/>
    </source>
</evidence>
<proteinExistence type="predicted"/>
<dbReference type="RefSeq" id="WP_183797452.1">
    <property type="nucleotide sequence ID" value="NZ_JACIII010000004.1"/>
</dbReference>
<accession>A0AAW3UVA0</accession>
<dbReference type="AlphaFoldDB" id="A0AAW3UVA0"/>
<gene>
    <name evidence="1" type="ORF">GGD69_001754</name>
</gene>
<name>A0AAW3UVA0_9BURK</name>
<organism evidence="1 2">
    <name type="scientific">Paraburkholderia fungorum</name>
    <dbReference type="NCBI Taxonomy" id="134537"/>
    <lineage>
        <taxon>Bacteria</taxon>
        <taxon>Pseudomonadati</taxon>
        <taxon>Pseudomonadota</taxon>
        <taxon>Betaproteobacteria</taxon>
        <taxon>Burkholderiales</taxon>
        <taxon>Burkholderiaceae</taxon>
        <taxon>Paraburkholderia</taxon>
    </lineage>
</organism>
<dbReference type="EMBL" id="JACIIK010000003">
    <property type="protein sequence ID" value="MBB6200905.1"/>
    <property type="molecule type" value="Genomic_DNA"/>
</dbReference>
<dbReference type="Proteomes" id="UP000518681">
    <property type="component" value="Unassembled WGS sequence"/>
</dbReference>
<sequence>MPQRPKPISDLFAFLRRHHTINLDVQHGFITESLSPSRVEERALLLMHKVLQTQSQPKLDPICKFFMEITSVGAHSSFTAFHSFVTKNGKFELVDGLRRQDGWGPKTAALFVKNLGYIELEPTLRKRFWKDTSVVAGDNLRLPVDKVIAAVFKALARRIPEAPAATIAGINGYLHDQLGYRDHDLLVWDDLWLWGFITQKNVKGGPREHRWNEAKYWAVPHAPKDALTIGRIKATSDQFLNLVCG</sequence>
<comment type="caution">
    <text evidence="1">The sequence shown here is derived from an EMBL/GenBank/DDBJ whole genome shotgun (WGS) entry which is preliminary data.</text>
</comment>
<protein>
    <submittedName>
        <fullName evidence="1">Uncharacterized protein</fullName>
    </submittedName>
</protein>
<evidence type="ECO:0000313" key="2">
    <source>
        <dbReference type="Proteomes" id="UP000518681"/>
    </source>
</evidence>